<dbReference type="SUPFAM" id="SSF57667">
    <property type="entry name" value="beta-beta-alpha zinc fingers"/>
    <property type="match status" value="2"/>
</dbReference>
<dbReference type="PANTHER" id="PTHR23235">
    <property type="entry name" value="KRUEPPEL-LIKE TRANSCRIPTION FACTOR"/>
    <property type="match status" value="1"/>
</dbReference>
<keyword evidence="1" id="KW-0479">Metal-binding</keyword>
<sequence length="616" mass="68013">MRSLPGSPENSTDEFETNLHRTGTMESFTHQCHTVTTSDSESRSRHNSASCGGCSDCEAADTLLSMRQLCNLSSSPTNNTRKPVLPPRLRSKHYRKIYFADSDGCHQTTEENGLEGNNMMITPPYTPPPSVDTQQAVTHLTNARPMTTMSNKRAMTTLSGSHSSDNLHSDAKRCRHDSDCTENQSESHNSREAWTPSWYIPSFSVSRGNSPLTIDNVRSNTASPSLNTPVYLTPAASPTHSYTSDSPSNMSNEVQTTTDVSADEKLETSDMESDPDATHTCSEDEKENPSTFHPIQPKPFPQFSLPTIDQHKSLASSAIQPVKLAQNGNSQFLPIPGNNHIQTMPIVIMGNVQALQQAPGAVLLMVNPQQTSAVQPAEEKKHVEVLSPPASPTSIHTKLQPIVPATPIGLPASYSTSNRTQPRAAADLGRRRTHVCHYEQCGKTYFKSSHLKAHLRTHTGEKPFKCQWDGCGKCFARSDELSRHRRTHTGEKRFACPVCERRFMRSDHLTKHMKRHNSNRKIPNWQKEINKLTTKITLAQSPATPPTLVNPLSHSNEINSSPNSTNHNVVNSSRNQIRIAPKTEPVLAPAPAVIQYLGIHNGQTCFNPIMVTVPKP</sequence>
<dbReference type="Pfam" id="PF00096">
    <property type="entry name" value="zf-C2H2"/>
    <property type="match status" value="3"/>
</dbReference>
<feature type="compositionally biased region" description="Polar residues" evidence="6">
    <location>
        <begin position="220"/>
        <end position="260"/>
    </location>
</feature>
<feature type="domain" description="C2H2-type" evidence="7">
    <location>
        <begin position="464"/>
        <end position="493"/>
    </location>
</feature>
<dbReference type="InterPro" id="IPR013087">
    <property type="entry name" value="Znf_C2H2_type"/>
</dbReference>
<evidence type="ECO:0000256" key="3">
    <source>
        <dbReference type="ARBA" id="ARBA00022771"/>
    </source>
</evidence>
<feature type="domain" description="C2H2-type" evidence="7">
    <location>
        <begin position="434"/>
        <end position="463"/>
    </location>
</feature>
<evidence type="ECO:0000259" key="7">
    <source>
        <dbReference type="PROSITE" id="PS50157"/>
    </source>
</evidence>
<evidence type="ECO:0000256" key="2">
    <source>
        <dbReference type="ARBA" id="ARBA00022737"/>
    </source>
</evidence>
<feature type="region of interest" description="Disordered" evidence="6">
    <location>
        <begin position="32"/>
        <end position="53"/>
    </location>
</feature>
<reference evidence="8 9" key="1">
    <citation type="submission" date="2024-02" db="EMBL/GenBank/DDBJ databases">
        <authorList>
            <person name="Daric V."/>
            <person name="Darras S."/>
        </authorList>
    </citation>
    <scope>NUCLEOTIDE SEQUENCE [LARGE SCALE GENOMIC DNA]</scope>
</reference>
<dbReference type="SMART" id="SM00355">
    <property type="entry name" value="ZnF_C2H2"/>
    <property type="match status" value="3"/>
</dbReference>
<keyword evidence="9" id="KW-1185">Reference proteome</keyword>
<evidence type="ECO:0000313" key="8">
    <source>
        <dbReference type="EMBL" id="CAK8698047.1"/>
    </source>
</evidence>
<gene>
    <name evidence="8" type="ORF">CVLEPA_LOCUS31511</name>
</gene>
<keyword evidence="2" id="KW-0677">Repeat</keyword>
<dbReference type="PROSITE" id="PS50157">
    <property type="entry name" value="ZINC_FINGER_C2H2_2"/>
    <property type="match status" value="3"/>
</dbReference>
<accession>A0ABP0H216</accession>
<protein>
    <recommendedName>
        <fullName evidence="7">C2H2-type domain-containing protein</fullName>
    </recommendedName>
</protein>
<organism evidence="8 9">
    <name type="scientific">Clavelina lepadiformis</name>
    <name type="common">Light-bulb sea squirt</name>
    <name type="synonym">Ascidia lepadiformis</name>
    <dbReference type="NCBI Taxonomy" id="159417"/>
    <lineage>
        <taxon>Eukaryota</taxon>
        <taxon>Metazoa</taxon>
        <taxon>Chordata</taxon>
        <taxon>Tunicata</taxon>
        <taxon>Ascidiacea</taxon>
        <taxon>Aplousobranchia</taxon>
        <taxon>Clavelinidae</taxon>
        <taxon>Clavelina</taxon>
    </lineage>
</organism>
<feature type="region of interest" description="Disordered" evidence="6">
    <location>
        <begin position="220"/>
        <end position="306"/>
    </location>
</feature>
<comment type="caution">
    <text evidence="8">The sequence shown here is derived from an EMBL/GenBank/DDBJ whole genome shotgun (WGS) entry which is preliminary data.</text>
</comment>
<dbReference type="PANTHER" id="PTHR23235:SF164">
    <property type="entry name" value="C2H2-TYPE DOMAIN-CONTAINING PROTEIN"/>
    <property type="match status" value="1"/>
</dbReference>
<evidence type="ECO:0000256" key="5">
    <source>
        <dbReference type="PROSITE-ProRule" id="PRU00042"/>
    </source>
</evidence>
<evidence type="ECO:0000256" key="4">
    <source>
        <dbReference type="ARBA" id="ARBA00022833"/>
    </source>
</evidence>
<proteinExistence type="predicted"/>
<dbReference type="Gene3D" id="3.30.160.60">
    <property type="entry name" value="Classic Zinc Finger"/>
    <property type="match status" value="3"/>
</dbReference>
<keyword evidence="4" id="KW-0862">Zinc</keyword>
<name>A0ABP0H216_CLALP</name>
<evidence type="ECO:0000256" key="1">
    <source>
        <dbReference type="ARBA" id="ARBA00022723"/>
    </source>
</evidence>
<dbReference type="Proteomes" id="UP001642483">
    <property type="component" value="Unassembled WGS sequence"/>
</dbReference>
<keyword evidence="3 5" id="KW-0863">Zinc-finger</keyword>
<dbReference type="EMBL" id="CAWYQH010000174">
    <property type="protein sequence ID" value="CAK8698047.1"/>
    <property type="molecule type" value="Genomic_DNA"/>
</dbReference>
<dbReference type="PROSITE" id="PS00028">
    <property type="entry name" value="ZINC_FINGER_C2H2_1"/>
    <property type="match status" value="3"/>
</dbReference>
<evidence type="ECO:0000256" key="6">
    <source>
        <dbReference type="SAM" id="MobiDB-lite"/>
    </source>
</evidence>
<feature type="domain" description="C2H2-type" evidence="7">
    <location>
        <begin position="494"/>
        <end position="521"/>
    </location>
</feature>
<dbReference type="InterPro" id="IPR036236">
    <property type="entry name" value="Znf_C2H2_sf"/>
</dbReference>
<evidence type="ECO:0000313" key="9">
    <source>
        <dbReference type="Proteomes" id="UP001642483"/>
    </source>
</evidence>